<dbReference type="EMBL" id="ABJB010548212">
    <property type="status" value="NOT_ANNOTATED_CDS"/>
    <property type="molecule type" value="Genomic_DNA"/>
</dbReference>
<dbReference type="EnsemblMetazoa" id="ISCW002897-RA">
    <property type="protein sequence ID" value="ISCW002897-PA"/>
    <property type="gene ID" value="ISCW002897"/>
</dbReference>
<dbReference type="HOGENOM" id="CLU_1857474_0_0_1"/>
<dbReference type="VEuPathDB" id="VectorBase:ISCW002897"/>
<dbReference type="VEuPathDB" id="VectorBase:ISCI002897"/>
<dbReference type="InParanoid" id="B7P7G5"/>
<dbReference type="Proteomes" id="UP000001555">
    <property type="component" value="Unassembled WGS sequence"/>
</dbReference>
<protein>
    <submittedName>
        <fullName evidence="1 2">Uncharacterized protein</fullName>
    </submittedName>
</protein>
<proteinExistence type="predicted"/>
<dbReference type="PaxDb" id="6945-B7P7G5"/>
<dbReference type="AlphaFoldDB" id="B7P7G5"/>
<dbReference type="EMBL" id="DS651888">
    <property type="protein sequence ID" value="EEC02537.1"/>
    <property type="molecule type" value="Genomic_DNA"/>
</dbReference>
<reference evidence="1 3" key="1">
    <citation type="submission" date="2008-03" db="EMBL/GenBank/DDBJ databases">
        <title>Annotation of Ixodes scapularis.</title>
        <authorList>
            <consortium name="Ixodes scapularis Genome Project Consortium"/>
            <person name="Caler E."/>
            <person name="Hannick L.I."/>
            <person name="Bidwell S."/>
            <person name="Joardar V."/>
            <person name="Thiagarajan M."/>
            <person name="Amedeo P."/>
            <person name="Galinsky K.J."/>
            <person name="Schobel S."/>
            <person name="Inman J."/>
            <person name="Hostetler J."/>
            <person name="Miller J."/>
            <person name="Hammond M."/>
            <person name="Megy K."/>
            <person name="Lawson D."/>
            <person name="Kodira C."/>
            <person name="Sutton G."/>
            <person name="Meyer J."/>
            <person name="Hill C.A."/>
            <person name="Birren B."/>
            <person name="Nene V."/>
            <person name="Collins F."/>
            <person name="Alarcon-Chaidez F."/>
            <person name="Wikel S."/>
            <person name="Strausberg R."/>
        </authorList>
    </citation>
    <scope>NUCLEOTIDE SEQUENCE [LARGE SCALE GENOMIC DNA]</scope>
    <source>
        <strain evidence="3">Wikel</strain>
        <strain evidence="1">Wikel colony</strain>
    </source>
</reference>
<name>B7P7G5_IXOSC</name>
<evidence type="ECO:0000313" key="3">
    <source>
        <dbReference type="Proteomes" id="UP000001555"/>
    </source>
</evidence>
<evidence type="ECO:0000313" key="1">
    <source>
        <dbReference type="EMBL" id="EEC02537.1"/>
    </source>
</evidence>
<accession>B7P7G5</accession>
<gene>
    <name evidence="1" type="ORF">IscW_ISCW002897</name>
</gene>
<organism>
    <name type="scientific">Ixodes scapularis</name>
    <name type="common">Black-legged tick</name>
    <name type="synonym">Deer tick</name>
    <dbReference type="NCBI Taxonomy" id="6945"/>
    <lineage>
        <taxon>Eukaryota</taxon>
        <taxon>Metazoa</taxon>
        <taxon>Ecdysozoa</taxon>
        <taxon>Arthropoda</taxon>
        <taxon>Chelicerata</taxon>
        <taxon>Arachnida</taxon>
        <taxon>Acari</taxon>
        <taxon>Parasitiformes</taxon>
        <taxon>Ixodida</taxon>
        <taxon>Ixodoidea</taxon>
        <taxon>Ixodidae</taxon>
        <taxon>Ixodinae</taxon>
        <taxon>Ixodes</taxon>
    </lineage>
</organism>
<reference evidence="2" key="2">
    <citation type="submission" date="2020-05" db="UniProtKB">
        <authorList>
            <consortium name="EnsemblMetazoa"/>
        </authorList>
    </citation>
    <scope>IDENTIFICATION</scope>
    <source>
        <strain evidence="2">wikel</strain>
    </source>
</reference>
<sequence>MTILCIAGMYHCCNLIFLYSPASIKYRVVKMTLRIVTPTALFLLTNYKLKTVTRFRRFFFFIRFARDRARHLAKEGIPHTSQAAKRAAYLKQLKRDAQKSPSSVFLGITRQQGRRKTLQLTVFKVQTPRVLHAAYLLR</sequence>
<keyword evidence="3" id="KW-1185">Reference proteome</keyword>
<evidence type="ECO:0000313" key="2">
    <source>
        <dbReference type="EnsemblMetazoa" id="ISCW002897-PA"/>
    </source>
</evidence>